<feature type="transmembrane region" description="Helical" evidence="1">
    <location>
        <begin position="37"/>
        <end position="57"/>
    </location>
</feature>
<reference evidence="2 3" key="1">
    <citation type="submission" date="2016-08" db="EMBL/GenBank/DDBJ databases">
        <title>Draft genome of Fabibacter sp. strain SK-8.</title>
        <authorList>
            <person name="Wong S.-K."/>
            <person name="Hamasaki K."/>
            <person name="Yoshizawa S."/>
        </authorList>
    </citation>
    <scope>NUCLEOTIDE SEQUENCE [LARGE SCALE GENOMIC DNA]</scope>
    <source>
        <strain evidence="2 3">SK-8</strain>
    </source>
</reference>
<evidence type="ECO:0000313" key="3">
    <source>
        <dbReference type="Proteomes" id="UP000095552"/>
    </source>
</evidence>
<keyword evidence="1" id="KW-1133">Transmembrane helix</keyword>
<evidence type="ECO:0000256" key="1">
    <source>
        <dbReference type="SAM" id="Phobius"/>
    </source>
</evidence>
<comment type="caution">
    <text evidence="2">The sequence shown here is derived from an EMBL/GenBank/DDBJ whole genome shotgun (WGS) entry which is preliminary data.</text>
</comment>
<organism evidence="2 3">
    <name type="scientific">Roseivirga misakiensis</name>
    <dbReference type="NCBI Taxonomy" id="1563681"/>
    <lineage>
        <taxon>Bacteria</taxon>
        <taxon>Pseudomonadati</taxon>
        <taxon>Bacteroidota</taxon>
        <taxon>Cytophagia</taxon>
        <taxon>Cytophagales</taxon>
        <taxon>Roseivirgaceae</taxon>
        <taxon>Roseivirga</taxon>
    </lineage>
</organism>
<proteinExistence type="predicted"/>
<dbReference type="EMBL" id="MDGQ01000003">
    <property type="protein sequence ID" value="OEK07099.1"/>
    <property type="molecule type" value="Genomic_DNA"/>
</dbReference>
<accession>A0A1E5T6U8</accession>
<dbReference type="RefSeq" id="WP_069834411.1">
    <property type="nucleotide sequence ID" value="NZ_MDGQ01000003.1"/>
</dbReference>
<sequence length="83" mass="9406">MSKLHYPTDHSLIGFFQNNDISQTVEVNAVEPQFNNIVIAVMIILFMIWFAVLNIGLQKIGVSIPKVVGKFFKDLKQLLQSKS</sequence>
<dbReference type="Proteomes" id="UP000095552">
    <property type="component" value="Unassembled WGS sequence"/>
</dbReference>
<protein>
    <submittedName>
        <fullName evidence="2">Uncharacterized protein</fullName>
    </submittedName>
</protein>
<name>A0A1E5T6U8_9BACT</name>
<dbReference type="AlphaFoldDB" id="A0A1E5T6U8"/>
<evidence type="ECO:0000313" key="2">
    <source>
        <dbReference type="EMBL" id="OEK07099.1"/>
    </source>
</evidence>
<gene>
    <name evidence="2" type="ORF">BFP71_05425</name>
</gene>
<keyword evidence="1" id="KW-0812">Transmembrane</keyword>
<keyword evidence="1" id="KW-0472">Membrane</keyword>
<keyword evidence="3" id="KW-1185">Reference proteome</keyword>
<dbReference type="STRING" id="1563681.BFP71_05425"/>